<sequence length="130" mass="15091">MTKTEQLLQILEKNQSVQSILNRADSLNMPNWYLGAGGIVQWYEKHFGRPIEQFRSAEEAINTWPTTATSVGVRKEKDGKLRVYARFGLDDLLGMVVRANKAQITEKIYQDKVDRWIKIWPNLKVIPWDS</sequence>
<proteinExistence type="predicted"/>
<organism evidence="1 2">
    <name type="scientific">Candidatus Wildermuthbacteria bacterium GWA2_46_15</name>
    <dbReference type="NCBI Taxonomy" id="1802443"/>
    <lineage>
        <taxon>Bacteria</taxon>
        <taxon>Candidatus Wildermuthiibacteriota</taxon>
    </lineage>
</organism>
<dbReference type="PANTHER" id="PTHR39166">
    <property type="entry name" value="BLL1166 PROTEIN"/>
    <property type="match status" value="1"/>
</dbReference>
<reference evidence="1 2" key="1">
    <citation type="journal article" date="2016" name="Nat. Commun.">
        <title>Thousands of microbial genomes shed light on interconnected biogeochemical processes in an aquifer system.</title>
        <authorList>
            <person name="Anantharaman K."/>
            <person name="Brown C.T."/>
            <person name="Hug L.A."/>
            <person name="Sharon I."/>
            <person name="Castelle C.J."/>
            <person name="Probst A.J."/>
            <person name="Thomas B.C."/>
            <person name="Singh A."/>
            <person name="Wilkins M.J."/>
            <person name="Karaoz U."/>
            <person name="Brodie E.L."/>
            <person name="Williams K.H."/>
            <person name="Hubbard S.S."/>
            <person name="Banfield J.F."/>
        </authorList>
    </citation>
    <scope>NUCLEOTIDE SEQUENCE [LARGE SCALE GENOMIC DNA]</scope>
</reference>
<dbReference type="AlphaFoldDB" id="A0A1G2QPG3"/>
<dbReference type="PANTHER" id="PTHR39166:SF1">
    <property type="entry name" value="BLL1166 PROTEIN"/>
    <property type="match status" value="1"/>
</dbReference>
<gene>
    <name evidence="1" type="ORF">A2117_02315</name>
</gene>
<dbReference type="EMBL" id="MHTO01000024">
    <property type="protein sequence ID" value="OHA61999.1"/>
    <property type="molecule type" value="Genomic_DNA"/>
</dbReference>
<comment type="caution">
    <text evidence="1">The sequence shown here is derived from an EMBL/GenBank/DDBJ whole genome shotgun (WGS) entry which is preliminary data.</text>
</comment>
<protein>
    <submittedName>
        <fullName evidence="1">Uncharacterized protein</fullName>
    </submittedName>
</protein>
<evidence type="ECO:0000313" key="2">
    <source>
        <dbReference type="Proteomes" id="UP000179245"/>
    </source>
</evidence>
<dbReference type="Pfam" id="PF06042">
    <property type="entry name" value="NTP_transf_6"/>
    <property type="match status" value="1"/>
</dbReference>
<dbReference type="STRING" id="1802443.A2117_02315"/>
<dbReference type="Proteomes" id="UP000179245">
    <property type="component" value="Unassembled WGS sequence"/>
</dbReference>
<accession>A0A1G2QPG3</accession>
<dbReference type="InterPro" id="IPR009267">
    <property type="entry name" value="NTP_transf_6"/>
</dbReference>
<name>A0A1G2QPG3_9BACT</name>
<evidence type="ECO:0000313" key="1">
    <source>
        <dbReference type="EMBL" id="OHA61999.1"/>
    </source>
</evidence>